<reference evidence="2" key="1">
    <citation type="submission" date="2016-09" db="EMBL/GenBank/DDBJ databases">
        <authorList>
            <person name="Strepis N."/>
        </authorList>
    </citation>
    <scope>NUCLEOTIDE SEQUENCE [LARGE SCALE GENOMIC DNA]</scope>
</reference>
<keyword evidence="2" id="KW-1185">Reference proteome</keyword>
<dbReference type="STRING" id="1892869.ACGLYG10_1635"/>
<dbReference type="AlphaFoldDB" id="A0A1M4RZR8"/>
<sequence length="89" mass="9724">MSEKEQLTELKEYVDRKNCEIGLVNPYACTIVEGLYGWVNASDTWEGPLADEESEYTKGEIDALIAVFAGLSDDLATAIANAESSEESD</sequence>
<evidence type="ECO:0000313" key="2">
    <source>
        <dbReference type="Proteomes" id="UP000184291"/>
    </source>
</evidence>
<dbReference type="OrthoDB" id="3254376at2"/>
<protein>
    <submittedName>
        <fullName evidence="1">Uncharacterized protein</fullName>
    </submittedName>
</protein>
<organism evidence="1 2">
    <name type="scientific">Actinomyces glycerinitolerans</name>
    <dbReference type="NCBI Taxonomy" id="1892869"/>
    <lineage>
        <taxon>Bacteria</taxon>
        <taxon>Bacillati</taxon>
        <taxon>Actinomycetota</taxon>
        <taxon>Actinomycetes</taxon>
        <taxon>Actinomycetales</taxon>
        <taxon>Actinomycetaceae</taxon>
        <taxon>Actinomyces</taxon>
    </lineage>
</organism>
<dbReference type="EMBL" id="FQTT01000010">
    <property type="protein sequence ID" value="SHE25419.1"/>
    <property type="molecule type" value="Genomic_DNA"/>
</dbReference>
<gene>
    <name evidence="1" type="ORF">ACGLYG10_1635</name>
</gene>
<accession>A0A1M4RZR8</accession>
<dbReference type="Proteomes" id="UP000184291">
    <property type="component" value="Unassembled WGS sequence"/>
</dbReference>
<evidence type="ECO:0000313" key="1">
    <source>
        <dbReference type="EMBL" id="SHE25419.1"/>
    </source>
</evidence>
<proteinExistence type="predicted"/>
<dbReference type="RefSeq" id="WP_073330239.1">
    <property type="nucleotide sequence ID" value="NZ_FQTT01000010.1"/>
</dbReference>
<name>A0A1M4RZR8_9ACTO</name>